<reference evidence="2 3" key="1">
    <citation type="journal article" date="2013" name="PLoS Genet.">
        <title>Distinctive expansion of potential virulence genes in the genome of the oomycete fish pathogen Saprolegnia parasitica.</title>
        <authorList>
            <person name="Jiang R.H."/>
            <person name="de Bruijn I."/>
            <person name="Haas B.J."/>
            <person name="Belmonte R."/>
            <person name="Lobach L."/>
            <person name="Christie J."/>
            <person name="van den Ackerveken G."/>
            <person name="Bottin A."/>
            <person name="Bulone V."/>
            <person name="Diaz-Moreno S.M."/>
            <person name="Dumas B."/>
            <person name="Fan L."/>
            <person name="Gaulin E."/>
            <person name="Govers F."/>
            <person name="Grenville-Briggs L.J."/>
            <person name="Horner N.R."/>
            <person name="Levin J.Z."/>
            <person name="Mammella M."/>
            <person name="Meijer H.J."/>
            <person name="Morris P."/>
            <person name="Nusbaum C."/>
            <person name="Oome S."/>
            <person name="Phillips A.J."/>
            <person name="van Rooyen D."/>
            <person name="Rzeszutek E."/>
            <person name="Saraiva M."/>
            <person name="Secombes C.J."/>
            <person name="Seidl M.F."/>
            <person name="Snel B."/>
            <person name="Stassen J.H."/>
            <person name="Sykes S."/>
            <person name="Tripathy S."/>
            <person name="van den Berg H."/>
            <person name="Vega-Arreguin J.C."/>
            <person name="Wawra S."/>
            <person name="Young S.K."/>
            <person name="Zeng Q."/>
            <person name="Dieguez-Uribeondo J."/>
            <person name="Russ C."/>
            <person name="Tyler B.M."/>
            <person name="van West P."/>
        </authorList>
    </citation>
    <scope>NUCLEOTIDE SEQUENCE [LARGE SCALE GENOMIC DNA]</scope>
    <source>
        <strain evidence="2 3">CBS 223.65</strain>
    </source>
</reference>
<evidence type="ECO:0000256" key="1">
    <source>
        <dbReference type="SAM" id="Phobius"/>
    </source>
</evidence>
<accession>A0A067CV59</accession>
<evidence type="ECO:0008006" key="4">
    <source>
        <dbReference type="Google" id="ProtNLM"/>
    </source>
</evidence>
<dbReference type="OMA" id="TILAWWI"/>
<dbReference type="EMBL" id="KK583201">
    <property type="protein sequence ID" value="KDO30416.1"/>
    <property type="molecule type" value="Genomic_DNA"/>
</dbReference>
<dbReference type="AlphaFoldDB" id="A0A067CV59"/>
<keyword evidence="3" id="KW-1185">Reference proteome</keyword>
<proteinExistence type="predicted"/>
<sequence>MKGPESVNGVVAPAAQSRKRKAFLYIFNSVTAIVAITVIFVVNTTGVVRTIETLLGSYDTPRSYGYHSFNMPFLLREAALSGPSVQDRITTLLNAGHHVAYLEKESTDATATRFQPNGCATIVNATTERIYAPAHVSLLMKNMMVDYGMAASVTDNSAIAIVDCSFEGRLAQDTTAFKAYLLERHLKWIVTFQLQTIMANIPARRDTMPTGTVTITNMTIASLQVAPTIPPGDALAGLSSTEVAIHRMFSSRGFPFNTAAFDEVYINSTTSTGAWNTYVLSTELEMILQGYGGMYRGSQNEQANYNTFVWQLSPNPLDPIHYFNYEGVGRIKNSWAWGQALVSGFLSFTIITSTIMACIISKNIHTATGVWWIPDISPSVGSGIGFRGVLTILAWWIDGWWALQEWSYNQGNARNQLLAMYVLTDSIKSDCLSLFLAGAALIATNFRLRVNPAIPVIVYMIVYSQREAIVASLGFILTRANDELIANQMLNVVPSDSSGLDMWMWHEKLDFNATIVFNEMTWLYIALIIFALYCAMNRFYTARFTDHLVEAAHTRGTMSADTGGTGATTGKSGSTENATCFESSTGEYLRHKYGLMSYHENYLFIKGMKYASPSGIWTSGWVVVDNRFLFRTDDIMKVFFNILLCHDIFRAHCHVITESKVDKTVIRVFRKDITIKQLFTLSLRPLS</sequence>
<evidence type="ECO:0000313" key="2">
    <source>
        <dbReference type="EMBL" id="KDO30416.1"/>
    </source>
</evidence>
<organism evidence="2 3">
    <name type="scientific">Saprolegnia parasitica (strain CBS 223.65)</name>
    <dbReference type="NCBI Taxonomy" id="695850"/>
    <lineage>
        <taxon>Eukaryota</taxon>
        <taxon>Sar</taxon>
        <taxon>Stramenopiles</taxon>
        <taxon>Oomycota</taxon>
        <taxon>Saprolegniomycetes</taxon>
        <taxon>Saprolegniales</taxon>
        <taxon>Saprolegniaceae</taxon>
        <taxon>Saprolegnia</taxon>
    </lineage>
</organism>
<keyword evidence="1" id="KW-0812">Transmembrane</keyword>
<dbReference type="OrthoDB" id="64243at2759"/>
<evidence type="ECO:0000313" key="3">
    <source>
        <dbReference type="Proteomes" id="UP000030745"/>
    </source>
</evidence>
<keyword evidence="1" id="KW-0472">Membrane</keyword>
<dbReference type="RefSeq" id="XP_012198870.1">
    <property type="nucleotide sequence ID" value="XM_012343480.1"/>
</dbReference>
<dbReference type="VEuPathDB" id="FungiDB:SPRG_19639"/>
<feature type="transmembrane region" description="Helical" evidence="1">
    <location>
        <begin position="22"/>
        <end position="42"/>
    </location>
</feature>
<dbReference type="Proteomes" id="UP000030745">
    <property type="component" value="Unassembled WGS sequence"/>
</dbReference>
<protein>
    <recommendedName>
        <fullName evidence="4">Transmembrane protein</fullName>
    </recommendedName>
</protein>
<gene>
    <name evidence="2" type="ORF">SPRG_19639</name>
</gene>
<dbReference type="GeneID" id="24140958"/>
<name>A0A067CV59_SAPPC</name>
<keyword evidence="1" id="KW-1133">Transmembrane helix</keyword>
<feature type="transmembrane region" description="Helical" evidence="1">
    <location>
        <begin position="511"/>
        <end position="535"/>
    </location>
</feature>
<dbReference type="KEGG" id="spar:SPRG_19639"/>